<evidence type="ECO:0000256" key="5">
    <source>
        <dbReference type="ARBA" id="ARBA00045658"/>
    </source>
</evidence>
<evidence type="ECO:0000256" key="7">
    <source>
        <dbReference type="SAM" id="MobiDB-lite"/>
    </source>
</evidence>
<dbReference type="PANTHER" id="PTHR13748">
    <property type="entry name" value="COBW-RELATED"/>
    <property type="match status" value="1"/>
</dbReference>
<comment type="function">
    <text evidence="5">Zinc chaperone that directly transfers zinc cofactor to target proteins, thereby activating them. Zinc is transferred from the CXCC motif in the GTPase domain to the zinc binding site in target proteins in a process requiring GTP hydrolysis.</text>
</comment>
<proteinExistence type="inferred from homology"/>
<keyword evidence="10" id="KW-1185">Reference proteome</keyword>
<dbReference type="InterPro" id="IPR011629">
    <property type="entry name" value="CobW-like_C"/>
</dbReference>
<dbReference type="Pfam" id="PF02492">
    <property type="entry name" value="cobW"/>
    <property type="match status" value="1"/>
</dbReference>
<dbReference type="InterPro" id="IPR036627">
    <property type="entry name" value="CobW-likC_sf"/>
</dbReference>
<reference evidence="9 10" key="1">
    <citation type="submission" date="2023-05" db="EMBL/GenBank/DDBJ databases">
        <authorList>
            <person name="Yin Y."/>
            <person name="Lu Z."/>
        </authorList>
    </citation>
    <scope>NUCLEOTIDE SEQUENCE [LARGE SCALE GENOMIC DNA]</scope>
    <source>
        <strain evidence="9 10">ZM22</strain>
    </source>
</reference>
<dbReference type="Pfam" id="PF07683">
    <property type="entry name" value="CobW_C"/>
    <property type="match status" value="1"/>
</dbReference>
<keyword evidence="2" id="KW-0378">Hydrolase</keyword>
<dbReference type="InterPro" id="IPR003495">
    <property type="entry name" value="CobW/HypB/UreG_nucleotide-bd"/>
</dbReference>
<evidence type="ECO:0000256" key="4">
    <source>
        <dbReference type="ARBA" id="ARBA00034320"/>
    </source>
</evidence>
<dbReference type="SMART" id="SM00833">
    <property type="entry name" value="CobW_C"/>
    <property type="match status" value="1"/>
</dbReference>
<evidence type="ECO:0000256" key="1">
    <source>
        <dbReference type="ARBA" id="ARBA00022741"/>
    </source>
</evidence>
<feature type="compositionally biased region" description="Basic residues" evidence="7">
    <location>
        <begin position="238"/>
        <end position="255"/>
    </location>
</feature>
<dbReference type="RefSeq" id="WP_283485710.1">
    <property type="nucleotide sequence ID" value="NZ_CP125947.1"/>
</dbReference>
<feature type="region of interest" description="Disordered" evidence="7">
    <location>
        <begin position="237"/>
        <end position="259"/>
    </location>
</feature>
<evidence type="ECO:0000256" key="6">
    <source>
        <dbReference type="ARBA" id="ARBA00049117"/>
    </source>
</evidence>
<dbReference type="CDD" id="cd03112">
    <property type="entry name" value="CobW-like"/>
    <property type="match status" value="1"/>
</dbReference>
<gene>
    <name evidence="9" type="ORF">QMY55_19175</name>
</gene>
<dbReference type="InterPro" id="IPR027417">
    <property type="entry name" value="P-loop_NTPase"/>
</dbReference>
<keyword evidence="3" id="KW-0143">Chaperone</keyword>
<comment type="catalytic activity">
    <reaction evidence="6">
        <text>GTP + H2O = GDP + phosphate + H(+)</text>
        <dbReference type="Rhea" id="RHEA:19669"/>
        <dbReference type="ChEBI" id="CHEBI:15377"/>
        <dbReference type="ChEBI" id="CHEBI:15378"/>
        <dbReference type="ChEBI" id="CHEBI:37565"/>
        <dbReference type="ChEBI" id="CHEBI:43474"/>
        <dbReference type="ChEBI" id="CHEBI:58189"/>
    </reaction>
    <physiologicalReaction direction="left-to-right" evidence="6">
        <dbReference type="Rhea" id="RHEA:19670"/>
    </physiologicalReaction>
</comment>
<evidence type="ECO:0000256" key="2">
    <source>
        <dbReference type="ARBA" id="ARBA00022801"/>
    </source>
</evidence>
<dbReference type="InterPro" id="IPR051316">
    <property type="entry name" value="Zinc-reg_GTPase_activator"/>
</dbReference>
<dbReference type="Proteomes" id="UP001240697">
    <property type="component" value="Chromosome"/>
</dbReference>
<accession>A0ABY8SNT0</accession>
<dbReference type="Gene3D" id="3.40.50.300">
    <property type="entry name" value="P-loop containing nucleotide triphosphate hydrolases"/>
    <property type="match status" value="1"/>
</dbReference>
<name>A0ABY8SNT0_9BURK</name>
<comment type="similarity">
    <text evidence="4">Belongs to the SIMIBI class G3E GTPase family. ZNG1 subfamily.</text>
</comment>
<evidence type="ECO:0000313" key="10">
    <source>
        <dbReference type="Proteomes" id="UP001240697"/>
    </source>
</evidence>
<dbReference type="PANTHER" id="PTHR13748:SF62">
    <property type="entry name" value="COBW DOMAIN-CONTAINING PROTEIN"/>
    <property type="match status" value="1"/>
</dbReference>
<dbReference type="EMBL" id="CP125947">
    <property type="protein sequence ID" value="WHS64593.1"/>
    <property type="molecule type" value="Genomic_DNA"/>
</dbReference>
<keyword evidence="1" id="KW-0547">Nucleotide-binding</keyword>
<sequence length="372" mass="41150">MTTESPSSLVPVTLLTGFLGSGKTTALNHLVRQPELGDALVIINEFGEMALDHLLVAHSTENLVMEMSSGCLCCTIRGDLVKTLRDITWRFSRGGQRQFRRVLIETTGLADPAPIIHTLMTHPQIAPKYRLDGIVTTVDMATGMYTLGQHPEAVKQAAVADALLLTKADLVSDEQRQALLRRLDGINPAAPRWEVQGGEIAPQKVLNLGLFSADGKTPDVARWLREEAYALAHEHAHAHAHAHAHHGHHDHGHAHDHHDVNRHDDHIRAFCFHVDDPIPDEVLTNWLELLMAFVGSNILRVKGILNVEGSAQPIVVHGVQHIFHPPVPLPAWPSEDRRSRLVFITQDVDREVVERTFEALRQALPQAGEPTA</sequence>
<dbReference type="SUPFAM" id="SSF52540">
    <property type="entry name" value="P-loop containing nucleoside triphosphate hydrolases"/>
    <property type="match status" value="1"/>
</dbReference>
<dbReference type="SUPFAM" id="SSF90002">
    <property type="entry name" value="Hypothetical protein YjiA, C-terminal domain"/>
    <property type="match status" value="1"/>
</dbReference>
<feature type="domain" description="CobW C-terminal" evidence="8">
    <location>
        <begin position="267"/>
        <end position="361"/>
    </location>
</feature>
<organism evidence="9 10">
    <name type="scientific">Comamonas resistens</name>
    <dbReference type="NCBI Taxonomy" id="3046670"/>
    <lineage>
        <taxon>Bacteria</taxon>
        <taxon>Pseudomonadati</taxon>
        <taxon>Pseudomonadota</taxon>
        <taxon>Betaproteobacteria</taxon>
        <taxon>Burkholderiales</taxon>
        <taxon>Comamonadaceae</taxon>
        <taxon>Comamonas</taxon>
    </lineage>
</organism>
<protein>
    <submittedName>
        <fullName evidence="9">GTP-binding protein</fullName>
    </submittedName>
</protein>
<evidence type="ECO:0000256" key="3">
    <source>
        <dbReference type="ARBA" id="ARBA00023186"/>
    </source>
</evidence>
<evidence type="ECO:0000259" key="8">
    <source>
        <dbReference type="SMART" id="SM00833"/>
    </source>
</evidence>
<dbReference type="Gene3D" id="3.30.1220.10">
    <property type="entry name" value="CobW-like, C-terminal domain"/>
    <property type="match status" value="1"/>
</dbReference>
<evidence type="ECO:0000313" key="9">
    <source>
        <dbReference type="EMBL" id="WHS64593.1"/>
    </source>
</evidence>